<organism evidence="1 2">
    <name type="scientific">Desulfosarcina ovata subsp. sediminis</name>
    <dbReference type="NCBI Taxonomy" id="885957"/>
    <lineage>
        <taxon>Bacteria</taxon>
        <taxon>Pseudomonadati</taxon>
        <taxon>Thermodesulfobacteriota</taxon>
        <taxon>Desulfobacteria</taxon>
        <taxon>Desulfobacterales</taxon>
        <taxon>Desulfosarcinaceae</taxon>
        <taxon>Desulfosarcina</taxon>
    </lineage>
</organism>
<dbReference type="AlphaFoldDB" id="A0A5K7ZJ41"/>
<dbReference type="EMBL" id="AP021876">
    <property type="protein sequence ID" value="BBO80225.1"/>
    <property type="molecule type" value="Genomic_DNA"/>
</dbReference>
<name>A0A5K7ZJ41_9BACT</name>
<proteinExistence type="predicted"/>
<evidence type="ECO:0000313" key="2">
    <source>
        <dbReference type="Proteomes" id="UP000425960"/>
    </source>
</evidence>
<reference evidence="1 2" key="1">
    <citation type="submission" date="2019-11" db="EMBL/GenBank/DDBJ databases">
        <title>Comparative genomics of hydrocarbon-degrading Desulfosarcina strains.</title>
        <authorList>
            <person name="Watanabe M."/>
            <person name="Kojima H."/>
            <person name="Fukui M."/>
        </authorList>
    </citation>
    <scope>NUCLEOTIDE SEQUENCE [LARGE SCALE GENOMIC DNA]</scope>
    <source>
        <strain evidence="1 2">28bB2T</strain>
    </source>
</reference>
<gene>
    <name evidence="1" type="primary">yonV</name>
    <name evidence="1" type="ORF">DSCO28_07910</name>
</gene>
<sequence>MDDQLKVTCIDACMGTGKTTHAEMMFNSAPTDAKFLYITPYLKEVERIEHDCPGFVQPMTMKEANKREKETGKWPEVHPSIRNCMNKGEAIHQLISDGHNITSTHSLFKDVGEDTVELLRIQGYTLVMDEVLTPVEGLDVKAKEVKAMLDADVIRKAESLTEGGKVIKAIPGNQDGFERGYDDLRRIAKNGRLVLVDDTVLVWLLPTDLLSAFREVYLMTYMFDCQPIAAYFKMFGIEVIKKTLWCGKLVDYSEGLANGKLTGVHQKLAIHERGRVNDIGDIPSALSKEWYKRDTKVKAKQIANNLYNFFHNHTDSPLDERMWTTYKDRREAIEKAAGREASRFADGFVSNNVRATNDLDHKSALAFCCNFHMNPYIKKFFKYGGADPHEDDWALSEMLQWIWRSRIRTEKSITVYIPSKRMRSLLKDWLDKVQEWTKGAEVIPR</sequence>
<evidence type="ECO:0000313" key="1">
    <source>
        <dbReference type="EMBL" id="BBO80225.1"/>
    </source>
</evidence>
<dbReference type="KEGG" id="dov:DSCO28_07910"/>
<dbReference type="RefSeq" id="WP_155321242.1">
    <property type="nucleotide sequence ID" value="NZ_AP021876.1"/>
</dbReference>
<dbReference type="Proteomes" id="UP000425960">
    <property type="component" value="Chromosome"/>
</dbReference>
<accession>A0A5K7ZJ41</accession>
<protein>
    <submittedName>
        <fullName evidence="1">Uncharacterized protein</fullName>
    </submittedName>
</protein>